<dbReference type="Pfam" id="PF04298">
    <property type="entry name" value="Zn_peptidase_2"/>
    <property type="match status" value="1"/>
</dbReference>
<evidence type="ECO:0000313" key="2">
    <source>
        <dbReference type="EMBL" id="KLV03396.1"/>
    </source>
</evidence>
<keyword evidence="1" id="KW-0812">Transmembrane</keyword>
<feature type="transmembrane region" description="Helical" evidence="1">
    <location>
        <begin position="122"/>
        <end position="140"/>
    </location>
</feature>
<dbReference type="OrthoDB" id="9805386at2"/>
<accession>A0A0J1GUQ4</accession>
<keyword evidence="1" id="KW-1133">Transmembrane helix</keyword>
<gene>
    <name evidence="2" type="ORF">ABT56_19960</name>
</gene>
<dbReference type="AlphaFoldDB" id="A0A0J1GUQ4"/>
<dbReference type="PANTHER" id="PTHR36434">
    <property type="entry name" value="MEMBRANE PROTEASE YUGP-RELATED"/>
    <property type="match status" value="1"/>
</dbReference>
<dbReference type="STRING" id="1195763.ABT56_19960"/>
<dbReference type="InterPro" id="IPR007395">
    <property type="entry name" value="Zn_peptidase_2"/>
</dbReference>
<feature type="transmembrane region" description="Helical" evidence="1">
    <location>
        <begin position="6"/>
        <end position="25"/>
    </location>
</feature>
<dbReference type="Proteomes" id="UP000036097">
    <property type="component" value="Unassembled WGS sequence"/>
</dbReference>
<proteinExistence type="predicted"/>
<keyword evidence="1" id="KW-0472">Membrane</keyword>
<keyword evidence="3" id="KW-1185">Reference proteome</keyword>
<dbReference type="PATRIC" id="fig|1195763.3.peg.4272"/>
<dbReference type="PANTHER" id="PTHR36434:SF1">
    <property type="entry name" value="MEMBRANE PROTEASE YUGP-RELATED"/>
    <property type="match status" value="1"/>
</dbReference>
<comment type="caution">
    <text evidence="2">The sequence shown here is derived from an EMBL/GenBank/DDBJ whole genome shotgun (WGS) entry which is preliminary data.</text>
</comment>
<dbReference type="EMBL" id="LDOT01000034">
    <property type="protein sequence ID" value="KLV03396.1"/>
    <property type="molecule type" value="Genomic_DNA"/>
</dbReference>
<feature type="transmembrane region" description="Helical" evidence="1">
    <location>
        <begin position="146"/>
        <end position="169"/>
    </location>
</feature>
<sequence>MFWIIILLIIAVCVFLPGLWVKHVMEKYRQPADRYRKQGSGGELARHLLDSFGLGNVEVEETSAGDHYDPVAKAVRLTPDNYSGYSLTAVTVAAHEVGHAIQDSRGEFLFLARQKLVKTAMVGERIAGMMLVAAPLVLMLTRLPQAGVITIMIGIVSMALSTMVHLLTLPVEFDASYGKALPILQKGGYLHDGDLEHAEKILKAAALTYVAASLTSLLNLGRWIAVLRR</sequence>
<evidence type="ECO:0000256" key="1">
    <source>
        <dbReference type="SAM" id="Phobius"/>
    </source>
</evidence>
<organism evidence="2 3">
    <name type="scientific">Photobacterium aquae</name>
    <dbReference type="NCBI Taxonomy" id="1195763"/>
    <lineage>
        <taxon>Bacteria</taxon>
        <taxon>Pseudomonadati</taxon>
        <taxon>Pseudomonadota</taxon>
        <taxon>Gammaproteobacteria</taxon>
        <taxon>Vibrionales</taxon>
        <taxon>Vibrionaceae</taxon>
        <taxon>Photobacterium</taxon>
    </lineage>
</organism>
<name>A0A0J1GUQ4_9GAMM</name>
<evidence type="ECO:0000313" key="3">
    <source>
        <dbReference type="Proteomes" id="UP000036097"/>
    </source>
</evidence>
<protein>
    <submittedName>
        <fullName evidence="2">Peptidase</fullName>
    </submittedName>
</protein>
<dbReference type="RefSeq" id="WP_047880665.1">
    <property type="nucleotide sequence ID" value="NZ_LDOT01000034.1"/>
</dbReference>
<reference evidence="2 3" key="1">
    <citation type="submission" date="2015-05" db="EMBL/GenBank/DDBJ databases">
        <title>Photobacterium galathea sp. nov.</title>
        <authorList>
            <person name="Machado H."/>
            <person name="Gram L."/>
        </authorList>
    </citation>
    <scope>NUCLEOTIDE SEQUENCE [LARGE SCALE GENOMIC DNA]</scope>
    <source>
        <strain evidence="2 3">CGMCC 1.12159</strain>
    </source>
</reference>